<dbReference type="Pfam" id="PF00319">
    <property type="entry name" value="SRF-TF"/>
    <property type="match status" value="1"/>
</dbReference>
<dbReference type="Proteomes" id="UP000554482">
    <property type="component" value="Unassembled WGS sequence"/>
</dbReference>
<evidence type="ECO:0000313" key="10">
    <source>
        <dbReference type="Proteomes" id="UP000554482"/>
    </source>
</evidence>
<dbReference type="SUPFAM" id="SSF55455">
    <property type="entry name" value="SRF-like"/>
    <property type="match status" value="1"/>
</dbReference>
<evidence type="ECO:0000256" key="5">
    <source>
        <dbReference type="ARBA" id="ARBA00023242"/>
    </source>
</evidence>
<evidence type="ECO:0000259" key="8">
    <source>
        <dbReference type="PROSITE" id="PS50066"/>
    </source>
</evidence>
<protein>
    <submittedName>
        <fullName evidence="9">Mads-box transcription factor family protein</fullName>
    </submittedName>
</protein>
<dbReference type="Gene3D" id="3.40.1810.10">
    <property type="entry name" value="Transcription factor, MADS-box"/>
    <property type="match status" value="1"/>
</dbReference>
<dbReference type="SMART" id="SM00432">
    <property type="entry name" value="MADS"/>
    <property type="match status" value="1"/>
</dbReference>
<dbReference type="GO" id="GO:0005634">
    <property type="term" value="C:nucleus"/>
    <property type="evidence" value="ECO:0007669"/>
    <property type="project" value="UniProtKB-SubCell"/>
</dbReference>
<sequence length="325" mass="36829">MVGKRSLQFIKEESVRKASFKRRYQSLKKKIHELSTLCGVDACMITYEPMHDGDGDGLMKLDTWPPNQEQVKKTINRYQQLDEKMKKKNSVGLTDFIKAQNKRIEQGFAKGNWIDCLSKDQLMEISATLDSKIHTVDDKIKLIDGNQRSQEEDIKLIEYHGGLQNQQQAHCNLMPMPQKQMDEYPSLPLMIPPNNLYGDSTATVAEFSPCAATAPLMNNPVMSSAFKDIYDLPNMNYEPLMIDYCPMTNPVNLMNGYDFNNYYMDHSSAEKYFSDDQGASTSSGGEMYFSDQGASTSLSPSNLQSDQQYYLSYPPSYMMPASSSS</sequence>
<feature type="domain" description="MADS-box" evidence="8">
    <location>
        <begin position="1"/>
        <end position="47"/>
    </location>
</feature>
<evidence type="ECO:0000256" key="2">
    <source>
        <dbReference type="ARBA" id="ARBA00023015"/>
    </source>
</evidence>
<dbReference type="GO" id="GO:0000978">
    <property type="term" value="F:RNA polymerase II cis-regulatory region sequence-specific DNA binding"/>
    <property type="evidence" value="ECO:0007669"/>
    <property type="project" value="TreeGrafter"/>
</dbReference>
<keyword evidence="6" id="KW-0175">Coiled coil</keyword>
<accession>A0A7J6WVS0</accession>
<proteinExistence type="predicted"/>
<keyword evidence="3" id="KW-0238">DNA-binding</keyword>
<dbReference type="PROSITE" id="PS50066">
    <property type="entry name" value="MADS_BOX_2"/>
    <property type="match status" value="1"/>
</dbReference>
<organism evidence="9 10">
    <name type="scientific">Thalictrum thalictroides</name>
    <name type="common">Rue-anemone</name>
    <name type="synonym">Anemone thalictroides</name>
    <dbReference type="NCBI Taxonomy" id="46969"/>
    <lineage>
        <taxon>Eukaryota</taxon>
        <taxon>Viridiplantae</taxon>
        <taxon>Streptophyta</taxon>
        <taxon>Embryophyta</taxon>
        <taxon>Tracheophyta</taxon>
        <taxon>Spermatophyta</taxon>
        <taxon>Magnoliopsida</taxon>
        <taxon>Ranunculales</taxon>
        <taxon>Ranunculaceae</taxon>
        <taxon>Thalictroideae</taxon>
        <taxon>Thalictrum</taxon>
    </lineage>
</organism>
<evidence type="ECO:0000256" key="3">
    <source>
        <dbReference type="ARBA" id="ARBA00023125"/>
    </source>
</evidence>
<evidence type="ECO:0000256" key="6">
    <source>
        <dbReference type="SAM" id="Coils"/>
    </source>
</evidence>
<dbReference type="InterPro" id="IPR002100">
    <property type="entry name" value="TF_MADSbox"/>
</dbReference>
<gene>
    <name evidence="9" type="ORF">FRX31_008935</name>
</gene>
<dbReference type="AlphaFoldDB" id="A0A7J6WVS0"/>
<dbReference type="InterPro" id="IPR036879">
    <property type="entry name" value="TF_MADSbox_sf"/>
</dbReference>
<evidence type="ECO:0000256" key="4">
    <source>
        <dbReference type="ARBA" id="ARBA00023163"/>
    </source>
</evidence>
<dbReference type="EMBL" id="JABWDY010009383">
    <property type="protein sequence ID" value="KAF5201479.1"/>
    <property type="molecule type" value="Genomic_DNA"/>
</dbReference>
<keyword evidence="2" id="KW-0805">Transcription regulation</keyword>
<feature type="coiled-coil region" evidence="6">
    <location>
        <begin position="10"/>
        <end position="37"/>
    </location>
</feature>
<evidence type="ECO:0000256" key="1">
    <source>
        <dbReference type="ARBA" id="ARBA00004123"/>
    </source>
</evidence>
<dbReference type="PANTHER" id="PTHR11945">
    <property type="entry name" value="MADS BOX PROTEIN"/>
    <property type="match status" value="1"/>
</dbReference>
<keyword evidence="10" id="KW-1185">Reference proteome</keyword>
<evidence type="ECO:0000256" key="7">
    <source>
        <dbReference type="SAM" id="MobiDB-lite"/>
    </source>
</evidence>
<comment type="caution">
    <text evidence="9">The sequence shown here is derived from an EMBL/GenBank/DDBJ whole genome shotgun (WGS) entry which is preliminary data.</text>
</comment>
<dbReference type="GO" id="GO:0000981">
    <property type="term" value="F:DNA-binding transcription factor activity, RNA polymerase II-specific"/>
    <property type="evidence" value="ECO:0007669"/>
    <property type="project" value="TreeGrafter"/>
</dbReference>
<evidence type="ECO:0000313" key="9">
    <source>
        <dbReference type="EMBL" id="KAF5201479.1"/>
    </source>
</evidence>
<name>A0A7J6WVS0_THATH</name>
<dbReference type="OrthoDB" id="601557at2759"/>
<feature type="region of interest" description="Disordered" evidence="7">
    <location>
        <begin position="283"/>
        <end position="302"/>
    </location>
</feature>
<comment type="subcellular location">
    <subcellularLocation>
        <location evidence="1">Nucleus</location>
    </subcellularLocation>
</comment>
<keyword evidence="4" id="KW-0804">Transcription</keyword>
<dbReference type="GO" id="GO:0046983">
    <property type="term" value="F:protein dimerization activity"/>
    <property type="evidence" value="ECO:0007669"/>
    <property type="project" value="InterPro"/>
</dbReference>
<keyword evidence="5" id="KW-0539">Nucleus</keyword>
<dbReference type="PANTHER" id="PTHR11945:SF629">
    <property type="entry name" value="OS02G0164450 PROTEIN"/>
    <property type="match status" value="1"/>
</dbReference>
<reference evidence="9 10" key="1">
    <citation type="submission" date="2020-06" db="EMBL/GenBank/DDBJ databases">
        <title>Transcriptomic and genomic resources for Thalictrum thalictroides and T. hernandezii: Facilitating candidate gene discovery in an emerging model plant lineage.</title>
        <authorList>
            <person name="Arias T."/>
            <person name="Riano-Pachon D.M."/>
            <person name="Di Stilio V.S."/>
        </authorList>
    </citation>
    <scope>NUCLEOTIDE SEQUENCE [LARGE SCALE GENOMIC DNA]</scope>
    <source>
        <strain evidence="10">cv. WT478/WT964</strain>
        <tissue evidence="9">Leaves</tissue>
    </source>
</reference>